<dbReference type="InterPro" id="IPR000253">
    <property type="entry name" value="FHA_dom"/>
</dbReference>
<evidence type="ECO:0000313" key="8">
    <source>
        <dbReference type="EMBL" id="KAJ3055794.1"/>
    </source>
</evidence>
<dbReference type="SMART" id="SM00220">
    <property type="entry name" value="S_TKc"/>
    <property type="match status" value="1"/>
</dbReference>
<dbReference type="FunFam" id="1.10.510.10:FF:000571">
    <property type="entry name" value="Maternal embryonic leucine zipper kinase"/>
    <property type="match status" value="1"/>
</dbReference>
<feature type="compositionally biased region" description="Polar residues" evidence="5">
    <location>
        <begin position="513"/>
        <end position="530"/>
    </location>
</feature>
<dbReference type="InterPro" id="IPR008984">
    <property type="entry name" value="SMAD_FHA_dom_sf"/>
</dbReference>
<proteinExistence type="inferred from homology"/>
<dbReference type="Gene3D" id="2.60.200.20">
    <property type="match status" value="1"/>
</dbReference>
<evidence type="ECO:0000259" key="6">
    <source>
        <dbReference type="PROSITE" id="PS50006"/>
    </source>
</evidence>
<evidence type="ECO:0000256" key="3">
    <source>
        <dbReference type="ARBA" id="ARBA00022840"/>
    </source>
</evidence>
<dbReference type="PANTHER" id="PTHR24347">
    <property type="entry name" value="SERINE/THREONINE-PROTEIN KINASE"/>
    <property type="match status" value="1"/>
</dbReference>
<evidence type="ECO:0000313" key="9">
    <source>
        <dbReference type="Proteomes" id="UP001212841"/>
    </source>
</evidence>
<gene>
    <name evidence="8" type="ORF">HK097_009177</name>
</gene>
<dbReference type="PROSITE" id="PS00108">
    <property type="entry name" value="PROTEIN_KINASE_ST"/>
    <property type="match status" value="1"/>
</dbReference>
<comment type="similarity">
    <text evidence="1">Belongs to the protein kinase superfamily. CAMK Ser/Thr protein kinase family. CHEK2 subfamily.</text>
</comment>
<keyword evidence="3 4" id="KW-0067">ATP-binding</keyword>
<evidence type="ECO:0000256" key="1">
    <source>
        <dbReference type="ARBA" id="ARBA00005575"/>
    </source>
</evidence>
<dbReference type="SUPFAM" id="SSF49879">
    <property type="entry name" value="SMAD/FHA domain"/>
    <property type="match status" value="1"/>
</dbReference>
<dbReference type="AlphaFoldDB" id="A0AAD5SJ70"/>
<dbReference type="EMBL" id="JADGJD010000059">
    <property type="protein sequence ID" value="KAJ3055794.1"/>
    <property type="molecule type" value="Genomic_DNA"/>
</dbReference>
<dbReference type="GO" id="GO:0005524">
    <property type="term" value="F:ATP binding"/>
    <property type="evidence" value="ECO:0007669"/>
    <property type="project" value="UniProtKB-UniRule"/>
</dbReference>
<dbReference type="PROSITE" id="PS00107">
    <property type="entry name" value="PROTEIN_KINASE_ATP"/>
    <property type="match status" value="1"/>
</dbReference>
<feature type="binding site" evidence="4">
    <location>
        <position position="196"/>
    </location>
    <ligand>
        <name>ATP</name>
        <dbReference type="ChEBI" id="CHEBI:30616"/>
    </ligand>
</feature>
<feature type="region of interest" description="Disordered" evidence="5">
    <location>
        <begin position="444"/>
        <end position="595"/>
    </location>
</feature>
<dbReference type="SUPFAM" id="SSF56112">
    <property type="entry name" value="Protein kinase-like (PK-like)"/>
    <property type="match status" value="1"/>
</dbReference>
<evidence type="ECO:0000256" key="2">
    <source>
        <dbReference type="ARBA" id="ARBA00022741"/>
    </source>
</evidence>
<evidence type="ECO:0000256" key="5">
    <source>
        <dbReference type="SAM" id="MobiDB-lite"/>
    </source>
</evidence>
<feature type="compositionally biased region" description="Basic residues" evidence="5">
    <location>
        <begin position="546"/>
        <end position="556"/>
    </location>
</feature>
<keyword evidence="9" id="KW-1185">Reference proteome</keyword>
<dbReference type="PROSITE" id="PS50011">
    <property type="entry name" value="PROTEIN_KINASE_DOM"/>
    <property type="match status" value="1"/>
</dbReference>
<evidence type="ECO:0000259" key="7">
    <source>
        <dbReference type="PROSITE" id="PS50011"/>
    </source>
</evidence>
<dbReference type="InterPro" id="IPR011009">
    <property type="entry name" value="Kinase-like_dom_sf"/>
</dbReference>
<organism evidence="8 9">
    <name type="scientific">Rhizophlyctis rosea</name>
    <dbReference type="NCBI Taxonomy" id="64517"/>
    <lineage>
        <taxon>Eukaryota</taxon>
        <taxon>Fungi</taxon>
        <taxon>Fungi incertae sedis</taxon>
        <taxon>Chytridiomycota</taxon>
        <taxon>Chytridiomycota incertae sedis</taxon>
        <taxon>Chytridiomycetes</taxon>
        <taxon>Rhizophlyctidales</taxon>
        <taxon>Rhizophlyctidaceae</taxon>
        <taxon>Rhizophlyctis</taxon>
    </lineage>
</organism>
<reference evidence="8" key="1">
    <citation type="submission" date="2020-05" db="EMBL/GenBank/DDBJ databases">
        <title>Phylogenomic resolution of chytrid fungi.</title>
        <authorList>
            <person name="Stajich J.E."/>
            <person name="Amses K."/>
            <person name="Simmons R."/>
            <person name="Seto K."/>
            <person name="Myers J."/>
            <person name="Bonds A."/>
            <person name="Quandt C.A."/>
            <person name="Barry K."/>
            <person name="Liu P."/>
            <person name="Grigoriev I."/>
            <person name="Longcore J.E."/>
            <person name="James T.Y."/>
        </authorList>
    </citation>
    <scope>NUCLEOTIDE SEQUENCE</scope>
    <source>
        <strain evidence="8">JEL0318</strain>
    </source>
</reference>
<name>A0AAD5SJ70_9FUNG</name>
<dbReference type="InterPro" id="IPR017441">
    <property type="entry name" value="Protein_kinase_ATP_BS"/>
</dbReference>
<comment type="caution">
    <text evidence="8">The sequence shown here is derived from an EMBL/GenBank/DDBJ whole genome shotgun (WGS) entry which is preliminary data.</text>
</comment>
<feature type="compositionally biased region" description="Gly residues" evidence="5">
    <location>
        <begin position="570"/>
        <end position="580"/>
    </location>
</feature>
<protein>
    <recommendedName>
        <fullName evidence="10">Serine/threonine-protein kinase Chk2</fullName>
    </recommendedName>
</protein>
<sequence length="595" mass="66129">MSVDNAEEDRGAQAATAPNTEDPNVWGVLQPRSSDGELVNLKDKLPGTGQDGAKRGGGYLFGRHNECDETVYNDDTALHEEAVFLEDMSTNGVFINGTKLGRGKQYRLKHGDEIQLFRIEKGKGMEFDNNFASYIFQLPERMRKPRGKDSKSVHDRYAMSKNLGSGNFATVKEAIDRRTGDKVAIKVINKSRFAVKPKFMENLRQEISILMSIRHENIIRIEDVFDEPDNVYIILELVHGGELFDAIIDHQKFSEDVTRSIMLQIFNALKYLHDRGITHRDLKPENILLVSKTPDDWRIKLSDFGLAKLAGEQSFMKTLCGTPNYVAPEVLSHSVGRAYTKAVDLWSCGVILYICLCGFPPFSEELAPPSMTDQIKQGKYTYISPFWDEISPSAKELIDGLLTVDPRRRLTVDQAMQHEWMQMSTSNAIRSESFSSSVPVHAFTRGDTLLQPPKRTKGNTQSQTPQQSQQSEEHSRESTPPLDPNKTVVATNSLSATPGRRTRRSSRPPEGADTSSPPTRATTPDLSETGNGNGGPASGVDTPTGRGRRRSAANKKRTSEERERTPELGNPGGEAGLGHTGGEDGTPRRSKRIRK</sequence>
<feature type="compositionally biased region" description="Low complexity" evidence="5">
    <location>
        <begin position="460"/>
        <end position="470"/>
    </location>
</feature>
<feature type="domain" description="FHA" evidence="6">
    <location>
        <begin position="83"/>
        <end position="100"/>
    </location>
</feature>
<dbReference type="CDD" id="cd05117">
    <property type="entry name" value="STKc_CAMK"/>
    <property type="match status" value="1"/>
</dbReference>
<dbReference type="Proteomes" id="UP001212841">
    <property type="component" value="Unassembled WGS sequence"/>
</dbReference>
<dbReference type="Pfam" id="PF00069">
    <property type="entry name" value="Pkinase"/>
    <property type="match status" value="1"/>
</dbReference>
<dbReference type="Gene3D" id="1.10.510.10">
    <property type="entry name" value="Transferase(Phosphotransferase) domain 1"/>
    <property type="match status" value="1"/>
</dbReference>
<feature type="compositionally biased region" description="Basic and acidic residues" evidence="5">
    <location>
        <begin position="557"/>
        <end position="566"/>
    </location>
</feature>
<dbReference type="GO" id="GO:0004672">
    <property type="term" value="F:protein kinase activity"/>
    <property type="evidence" value="ECO:0007669"/>
    <property type="project" value="InterPro"/>
</dbReference>
<keyword evidence="2 4" id="KW-0547">Nucleotide-binding</keyword>
<dbReference type="FunFam" id="3.30.200.20:FF:000042">
    <property type="entry name" value="Aurora kinase A"/>
    <property type="match status" value="1"/>
</dbReference>
<accession>A0AAD5SJ70</accession>
<dbReference type="Pfam" id="PF00498">
    <property type="entry name" value="FHA"/>
    <property type="match status" value="1"/>
</dbReference>
<feature type="region of interest" description="Disordered" evidence="5">
    <location>
        <begin position="1"/>
        <end position="33"/>
    </location>
</feature>
<evidence type="ECO:0008006" key="10">
    <source>
        <dbReference type="Google" id="ProtNLM"/>
    </source>
</evidence>
<dbReference type="InterPro" id="IPR000719">
    <property type="entry name" value="Prot_kinase_dom"/>
</dbReference>
<evidence type="ECO:0000256" key="4">
    <source>
        <dbReference type="PROSITE-ProRule" id="PRU10141"/>
    </source>
</evidence>
<dbReference type="InterPro" id="IPR008271">
    <property type="entry name" value="Ser/Thr_kinase_AS"/>
</dbReference>
<feature type="domain" description="Protein kinase" evidence="7">
    <location>
        <begin position="157"/>
        <end position="421"/>
    </location>
</feature>
<dbReference type="PROSITE" id="PS50006">
    <property type="entry name" value="FHA_DOMAIN"/>
    <property type="match status" value="1"/>
</dbReference>